<dbReference type="Proteomes" id="UP000005408">
    <property type="component" value="Unassembled WGS sequence"/>
</dbReference>
<evidence type="ECO:0000313" key="10">
    <source>
        <dbReference type="Proteomes" id="UP000005408"/>
    </source>
</evidence>
<evidence type="ECO:0000256" key="2">
    <source>
        <dbReference type="ARBA" id="ARBA00022670"/>
    </source>
</evidence>
<evidence type="ECO:0000256" key="7">
    <source>
        <dbReference type="SAM" id="MobiDB-lite"/>
    </source>
</evidence>
<dbReference type="InterPro" id="IPR000994">
    <property type="entry name" value="Pept_M24"/>
</dbReference>
<protein>
    <recommendedName>
        <fullName evidence="8">Peptidase M24 domain-containing protein</fullName>
    </recommendedName>
</protein>
<dbReference type="AlphaFoldDB" id="A0A8W8KLX7"/>
<evidence type="ECO:0000313" key="9">
    <source>
        <dbReference type="EnsemblMetazoa" id="G23711.1:cds"/>
    </source>
</evidence>
<feature type="region of interest" description="Disordered" evidence="7">
    <location>
        <begin position="1"/>
        <end position="20"/>
    </location>
</feature>
<feature type="domain" description="Peptidase M24" evidence="8">
    <location>
        <begin position="42"/>
        <end position="133"/>
    </location>
</feature>
<dbReference type="PANTHER" id="PTHR48480:SF2">
    <property type="entry name" value="PEPTIDASE D"/>
    <property type="match status" value="1"/>
</dbReference>
<dbReference type="GO" id="GO:0046872">
    <property type="term" value="F:metal ion binding"/>
    <property type="evidence" value="ECO:0007669"/>
    <property type="project" value="UniProtKB-KW"/>
</dbReference>
<dbReference type="Gene3D" id="3.90.230.10">
    <property type="entry name" value="Creatinase/methionine aminopeptidase superfamily"/>
    <property type="match status" value="1"/>
</dbReference>
<keyword evidence="6" id="KW-0464">Manganese</keyword>
<dbReference type="InterPro" id="IPR036005">
    <property type="entry name" value="Creatinase/aminopeptidase-like"/>
</dbReference>
<accession>A0A8W8KLX7</accession>
<dbReference type="GO" id="GO:0006508">
    <property type="term" value="P:proteolysis"/>
    <property type="evidence" value="ECO:0007669"/>
    <property type="project" value="UniProtKB-KW"/>
</dbReference>
<dbReference type="GO" id="GO:0008237">
    <property type="term" value="F:metallopeptidase activity"/>
    <property type="evidence" value="ECO:0007669"/>
    <property type="project" value="UniProtKB-KW"/>
</dbReference>
<keyword evidence="3" id="KW-0479">Metal-binding</keyword>
<dbReference type="Pfam" id="PF00557">
    <property type="entry name" value="Peptidase_M24"/>
    <property type="match status" value="1"/>
</dbReference>
<keyword evidence="5" id="KW-0482">Metalloprotease</keyword>
<keyword evidence="10" id="KW-1185">Reference proteome</keyword>
<dbReference type="PANTHER" id="PTHR48480">
    <property type="match status" value="1"/>
</dbReference>
<reference evidence="9" key="1">
    <citation type="submission" date="2022-08" db="UniProtKB">
        <authorList>
            <consortium name="EnsemblMetazoa"/>
        </authorList>
    </citation>
    <scope>IDENTIFICATION</scope>
    <source>
        <strain evidence="9">05x7-T-G4-1.051#20</strain>
    </source>
</reference>
<name>A0A8W8KLX7_MAGGI</name>
<dbReference type="EnsemblMetazoa" id="G23711.1">
    <property type="protein sequence ID" value="G23711.1:cds"/>
    <property type="gene ID" value="G23711"/>
</dbReference>
<evidence type="ECO:0000256" key="1">
    <source>
        <dbReference type="ARBA" id="ARBA00001936"/>
    </source>
</evidence>
<dbReference type="InterPro" id="IPR052433">
    <property type="entry name" value="X-Pro_dipept-like"/>
</dbReference>
<evidence type="ECO:0000256" key="3">
    <source>
        <dbReference type="ARBA" id="ARBA00022723"/>
    </source>
</evidence>
<keyword evidence="2" id="KW-0645">Protease</keyword>
<proteinExistence type="predicted"/>
<comment type="cofactor">
    <cofactor evidence="1">
        <name>Mn(2+)</name>
        <dbReference type="ChEBI" id="CHEBI:29035"/>
    </cofactor>
</comment>
<keyword evidence="4" id="KW-0378">Hydrolase</keyword>
<evidence type="ECO:0000256" key="6">
    <source>
        <dbReference type="ARBA" id="ARBA00023211"/>
    </source>
</evidence>
<dbReference type="SUPFAM" id="SSF55920">
    <property type="entry name" value="Creatinase/aminopeptidase"/>
    <property type="match status" value="1"/>
</dbReference>
<evidence type="ECO:0000256" key="5">
    <source>
        <dbReference type="ARBA" id="ARBA00023049"/>
    </source>
</evidence>
<sequence>MVPQSVSVKSFDKDTKKSSNSSFSFVESRVFKTDLEREVMRFSNKISSGAHKEHLQTLLSVFNGGVRLMAYTCICGSGDNGSVLHYGHASAPNSKQVQDGDLCLLDMGGEYYCYASDITCSYPGNGKFTDKQR</sequence>
<evidence type="ECO:0000259" key="8">
    <source>
        <dbReference type="Pfam" id="PF00557"/>
    </source>
</evidence>
<organism evidence="9 10">
    <name type="scientific">Magallana gigas</name>
    <name type="common">Pacific oyster</name>
    <name type="synonym">Crassostrea gigas</name>
    <dbReference type="NCBI Taxonomy" id="29159"/>
    <lineage>
        <taxon>Eukaryota</taxon>
        <taxon>Metazoa</taxon>
        <taxon>Spiralia</taxon>
        <taxon>Lophotrochozoa</taxon>
        <taxon>Mollusca</taxon>
        <taxon>Bivalvia</taxon>
        <taxon>Autobranchia</taxon>
        <taxon>Pteriomorphia</taxon>
        <taxon>Ostreida</taxon>
        <taxon>Ostreoidea</taxon>
        <taxon>Ostreidae</taxon>
        <taxon>Magallana</taxon>
    </lineage>
</organism>
<evidence type="ECO:0000256" key="4">
    <source>
        <dbReference type="ARBA" id="ARBA00022801"/>
    </source>
</evidence>